<dbReference type="Proteomes" id="UP000824070">
    <property type="component" value="Unassembled WGS sequence"/>
</dbReference>
<dbReference type="PROSITE" id="PS51257">
    <property type="entry name" value="PROKAR_LIPOPROTEIN"/>
    <property type="match status" value="1"/>
</dbReference>
<proteinExistence type="predicted"/>
<dbReference type="AlphaFoldDB" id="A0A9D1LNW2"/>
<evidence type="ECO:0000313" key="2">
    <source>
        <dbReference type="EMBL" id="HIU45339.1"/>
    </source>
</evidence>
<accession>A0A9D1LNW2</accession>
<evidence type="ECO:0000256" key="1">
    <source>
        <dbReference type="SAM" id="SignalP"/>
    </source>
</evidence>
<protein>
    <recommendedName>
        <fullName evidence="4">Lipoprotein</fullName>
    </recommendedName>
</protein>
<keyword evidence="1" id="KW-0732">Signal</keyword>
<dbReference type="EMBL" id="DVMV01000024">
    <property type="protein sequence ID" value="HIU45339.1"/>
    <property type="molecule type" value="Genomic_DNA"/>
</dbReference>
<name>A0A9D1LNW2_9FIRM</name>
<comment type="caution">
    <text evidence="2">The sequence shown here is derived from an EMBL/GenBank/DDBJ whole genome shotgun (WGS) entry which is preliminary data.</text>
</comment>
<sequence>MKKINSAIALCGLALCGCSATGATAEEVGLTDAQISSIASFFAAPIKSVATITPRYAAFGGATFTATDEVSSTARHSDLCLTGTRMPLLQSDVTASSEGYVMLNTLGLDNVVESTEVTDDSNLPIAFAGNYDSGYKALSGINASNFSRYFTVETAEGGYTLKGTDLLTALISPAMSRFLYTINPYSFDYLTSYQLIEDFELTVDSAGTPKQAKFANVLADAYGYMAEDYVVELSAIDAVTPLTPYTSSLDEADLSRLTASFQKLYEGVQGLNFTTNVKTTLVDGTEVPTHGEYKSYYDLAGKFGGRKLMITDMPLTDASYGTTYTGLAYFTAEAAGKDGYYQIGVTPGTAGSNGYAATLSADAYTVDDGAVPFIQSLSTAFFEKDGEGYVFDLTDFPYLDYSLCFDIMAAVFGVGDYPTRMSGWYVESTTSFTFGFDRLEVSIDEAGYPVFKLYFASEAFGGDCVTTVSYSDFGTTDITAHNLDGVLDTFDLYLGSYQG</sequence>
<reference evidence="2" key="2">
    <citation type="journal article" date="2021" name="PeerJ">
        <title>Extensive microbial diversity within the chicken gut microbiome revealed by metagenomics and culture.</title>
        <authorList>
            <person name="Gilroy R."/>
            <person name="Ravi A."/>
            <person name="Getino M."/>
            <person name="Pursley I."/>
            <person name="Horton D.L."/>
            <person name="Alikhan N.F."/>
            <person name="Baker D."/>
            <person name="Gharbi K."/>
            <person name="Hall N."/>
            <person name="Watson M."/>
            <person name="Adriaenssens E.M."/>
            <person name="Foster-Nyarko E."/>
            <person name="Jarju S."/>
            <person name="Secka A."/>
            <person name="Antonio M."/>
            <person name="Oren A."/>
            <person name="Chaudhuri R.R."/>
            <person name="La Ragione R."/>
            <person name="Hildebrand F."/>
            <person name="Pallen M.J."/>
        </authorList>
    </citation>
    <scope>NUCLEOTIDE SEQUENCE</scope>
    <source>
        <strain evidence="2">ChiGjej1B1-22543</strain>
    </source>
</reference>
<evidence type="ECO:0000313" key="3">
    <source>
        <dbReference type="Proteomes" id="UP000824070"/>
    </source>
</evidence>
<reference evidence="2" key="1">
    <citation type="submission" date="2020-10" db="EMBL/GenBank/DDBJ databases">
        <authorList>
            <person name="Gilroy R."/>
        </authorList>
    </citation>
    <scope>NUCLEOTIDE SEQUENCE</scope>
    <source>
        <strain evidence="2">ChiGjej1B1-22543</strain>
    </source>
</reference>
<gene>
    <name evidence="2" type="ORF">IAC52_03465</name>
</gene>
<evidence type="ECO:0008006" key="4">
    <source>
        <dbReference type="Google" id="ProtNLM"/>
    </source>
</evidence>
<organism evidence="2 3">
    <name type="scientific">Candidatus Alloenteromonas pullicola</name>
    <dbReference type="NCBI Taxonomy" id="2840784"/>
    <lineage>
        <taxon>Bacteria</taxon>
        <taxon>Bacillati</taxon>
        <taxon>Bacillota</taxon>
        <taxon>Bacillota incertae sedis</taxon>
        <taxon>Candidatus Alloenteromonas</taxon>
    </lineage>
</organism>
<feature type="chain" id="PRO_5039263585" description="Lipoprotein" evidence="1">
    <location>
        <begin position="26"/>
        <end position="499"/>
    </location>
</feature>
<feature type="signal peptide" evidence="1">
    <location>
        <begin position="1"/>
        <end position="25"/>
    </location>
</feature>